<dbReference type="PANTHER" id="PTHR11361">
    <property type="entry name" value="DNA MISMATCH REPAIR PROTEIN MUTS FAMILY MEMBER"/>
    <property type="match status" value="1"/>
</dbReference>
<dbReference type="Proteomes" id="UP001227101">
    <property type="component" value="Chromosome"/>
</dbReference>
<accession>A0ABY8XUI4</accession>
<keyword evidence="4" id="KW-0175">Coiled coil</keyword>
<feature type="coiled-coil region" evidence="4">
    <location>
        <begin position="111"/>
        <end position="138"/>
    </location>
</feature>
<keyword evidence="3" id="KW-0238">DNA-binding</keyword>
<dbReference type="Pfam" id="PF00488">
    <property type="entry name" value="MutS_V"/>
    <property type="match status" value="1"/>
</dbReference>
<evidence type="ECO:0000256" key="3">
    <source>
        <dbReference type="ARBA" id="ARBA00023125"/>
    </source>
</evidence>
<dbReference type="SMART" id="SM00534">
    <property type="entry name" value="MUTSac"/>
    <property type="match status" value="1"/>
</dbReference>
<keyword evidence="2" id="KW-0067">ATP-binding</keyword>
<name>A0ABY8XUI4_9PSEU</name>
<reference evidence="6 7" key="1">
    <citation type="submission" date="2023-06" db="EMBL/GenBank/DDBJ databases">
        <authorList>
            <person name="Oyuntsetseg B."/>
            <person name="Kim S.B."/>
        </authorList>
    </citation>
    <scope>NUCLEOTIDE SEQUENCE [LARGE SCALE GENOMIC DNA]</scope>
    <source>
        <strain evidence="6 7">2-2</strain>
    </source>
</reference>
<proteinExistence type="predicted"/>
<dbReference type="PANTHER" id="PTHR11361:SF34">
    <property type="entry name" value="DNA MISMATCH REPAIR PROTEIN MSH1, MITOCHONDRIAL"/>
    <property type="match status" value="1"/>
</dbReference>
<dbReference type="SUPFAM" id="SSF52540">
    <property type="entry name" value="P-loop containing nucleoside triphosphate hydrolases"/>
    <property type="match status" value="1"/>
</dbReference>
<evidence type="ECO:0000259" key="5">
    <source>
        <dbReference type="SMART" id="SM00534"/>
    </source>
</evidence>
<gene>
    <name evidence="6" type="ORF">QP939_11180</name>
</gene>
<dbReference type="InterPro" id="IPR027417">
    <property type="entry name" value="P-loop_NTPase"/>
</dbReference>
<dbReference type="EMBL" id="CP127173">
    <property type="protein sequence ID" value="WIV59141.1"/>
    <property type="molecule type" value="Genomic_DNA"/>
</dbReference>
<dbReference type="InterPro" id="IPR045076">
    <property type="entry name" value="MutS"/>
</dbReference>
<sequence>MKVFLLHRGTDVDLDAPPPPNERNLIADLDLDTLLDAMAAGDELLRDVARKVLLAGLTDPDAIVYRQRVLADCLAQPAVVRRMYAIAIDALQTGRKVWLGILLRDAPEHILRRAVQMLEFLVENLHQLRRLAEEHAADFRSEGFTRFFGMLGDELDGDYFATIDEHLRTLRLPDGVLMSAELGTGNKGTRYVLHRTPRRTWWERVTGRGSAGYIVRIPPRDEAGFRALGDLADRGVNVVANALAQATDHVQSFFRVLRAELGFLLGCLNLHERLTAHGEPVCLPDPHPADARVLSARGLYDPCLSLRLGRRTVGNDVDADGRDLVMITGANQGGKSTFLRSAGVAQLMLQSGMFGCAESLRASVCAGVFTHFKREEDTSMTRGKLAEELARMSDIADTITPGSLLLCNESFASTNEREGAEIARQVVRALTESGMRILFVTHLYDLAHSCYRDRRDDTLFLRAERGPDGVRTFRLGAAEPLPTSYGEDSCRRIFAAAGPRGEGG</sequence>
<protein>
    <recommendedName>
        <fullName evidence="5">DNA mismatch repair proteins mutS family domain-containing protein</fullName>
    </recommendedName>
</protein>
<evidence type="ECO:0000256" key="2">
    <source>
        <dbReference type="ARBA" id="ARBA00022840"/>
    </source>
</evidence>
<evidence type="ECO:0000256" key="1">
    <source>
        <dbReference type="ARBA" id="ARBA00022741"/>
    </source>
</evidence>
<evidence type="ECO:0000256" key="4">
    <source>
        <dbReference type="SAM" id="Coils"/>
    </source>
</evidence>
<dbReference type="RefSeq" id="WP_285456619.1">
    <property type="nucleotide sequence ID" value="NZ_CP127173.1"/>
</dbReference>
<dbReference type="Gene3D" id="3.40.50.300">
    <property type="entry name" value="P-loop containing nucleotide triphosphate hydrolases"/>
    <property type="match status" value="1"/>
</dbReference>
<organism evidence="6 7">
    <name type="scientific">Amycolatopsis nalaikhensis</name>
    <dbReference type="NCBI Taxonomy" id="715472"/>
    <lineage>
        <taxon>Bacteria</taxon>
        <taxon>Bacillati</taxon>
        <taxon>Actinomycetota</taxon>
        <taxon>Actinomycetes</taxon>
        <taxon>Pseudonocardiales</taxon>
        <taxon>Pseudonocardiaceae</taxon>
        <taxon>Amycolatopsis</taxon>
    </lineage>
</organism>
<keyword evidence="7" id="KW-1185">Reference proteome</keyword>
<evidence type="ECO:0000313" key="7">
    <source>
        <dbReference type="Proteomes" id="UP001227101"/>
    </source>
</evidence>
<evidence type="ECO:0000313" key="6">
    <source>
        <dbReference type="EMBL" id="WIV59141.1"/>
    </source>
</evidence>
<keyword evidence="1" id="KW-0547">Nucleotide-binding</keyword>
<dbReference type="InterPro" id="IPR000432">
    <property type="entry name" value="DNA_mismatch_repair_MutS_C"/>
</dbReference>
<feature type="domain" description="DNA mismatch repair proteins mutS family" evidence="5">
    <location>
        <begin position="322"/>
        <end position="498"/>
    </location>
</feature>